<dbReference type="PRINTS" id="PR00083">
    <property type="entry name" value="HOLDHDRGNASE"/>
</dbReference>
<dbReference type="InterPro" id="IPR016161">
    <property type="entry name" value="Ald_DH/histidinol_DH"/>
</dbReference>
<dbReference type="PANTHER" id="PTHR21256">
    <property type="entry name" value="HISTIDINOL DEHYDROGENASE HDH"/>
    <property type="match status" value="1"/>
</dbReference>
<proteinExistence type="inferred from homology"/>
<evidence type="ECO:0000256" key="6">
    <source>
        <dbReference type="ARBA" id="ARBA00022833"/>
    </source>
</evidence>
<feature type="non-terminal residue" evidence="10">
    <location>
        <position position="1"/>
    </location>
</feature>
<dbReference type="GO" id="GO:0051287">
    <property type="term" value="F:NAD binding"/>
    <property type="evidence" value="ECO:0007669"/>
    <property type="project" value="InterPro"/>
</dbReference>
<evidence type="ECO:0000256" key="3">
    <source>
        <dbReference type="ARBA" id="ARBA00010178"/>
    </source>
</evidence>
<gene>
    <name evidence="10" type="ORF">AVDCRST_MAG93-7043</name>
</gene>
<evidence type="ECO:0000256" key="7">
    <source>
        <dbReference type="ARBA" id="ARBA00023002"/>
    </source>
</evidence>
<dbReference type="CDD" id="cd06572">
    <property type="entry name" value="Histidinol_dh"/>
    <property type="match status" value="1"/>
</dbReference>
<evidence type="ECO:0000256" key="4">
    <source>
        <dbReference type="ARBA" id="ARBA00012965"/>
    </source>
</evidence>
<dbReference type="Gene3D" id="3.40.50.1980">
    <property type="entry name" value="Nitrogenase molybdenum iron protein domain"/>
    <property type="match status" value="2"/>
</dbReference>
<dbReference type="Pfam" id="PF00815">
    <property type="entry name" value="Histidinol_dh"/>
    <property type="match status" value="1"/>
</dbReference>
<dbReference type="PANTHER" id="PTHR21256:SF2">
    <property type="entry name" value="HISTIDINE BIOSYNTHESIS TRIFUNCTIONAL PROTEIN"/>
    <property type="match status" value="1"/>
</dbReference>
<keyword evidence="6" id="KW-0862">Zinc</keyword>
<dbReference type="Gene3D" id="1.20.5.1300">
    <property type="match status" value="1"/>
</dbReference>
<dbReference type="EMBL" id="CADCTR010002376">
    <property type="protein sequence ID" value="CAA9349485.1"/>
    <property type="molecule type" value="Genomic_DNA"/>
</dbReference>
<dbReference type="NCBIfam" id="TIGR00069">
    <property type="entry name" value="hisD"/>
    <property type="match status" value="1"/>
</dbReference>
<accession>A0A6J4M3T4</accession>
<keyword evidence="5" id="KW-0479">Metal-binding</keyword>
<comment type="function">
    <text evidence="2">Catalyzes the sequential NAD-dependent oxidations of L-histidinol to L-histidinaldehyde and then to L-histidine.</text>
</comment>
<comment type="similarity">
    <text evidence="3 9">Belongs to the histidinol dehydrogenase family.</text>
</comment>
<dbReference type="GO" id="GO:0000105">
    <property type="term" value="P:L-histidine biosynthetic process"/>
    <property type="evidence" value="ECO:0007669"/>
    <property type="project" value="TreeGrafter"/>
</dbReference>
<dbReference type="GO" id="GO:0004399">
    <property type="term" value="F:histidinol dehydrogenase activity"/>
    <property type="evidence" value="ECO:0007669"/>
    <property type="project" value="UniProtKB-EC"/>
</dbReference>
<evidence type="ECO:0000256" key="1">
    <source>
        <dbReference type="ARBA" id="ARBA00001947"/>
    </source>
</evidence>
<reference evidence="10" key="1">
    <citation type="submission" date="2020-02" db="EMBL/GenBank/DDBJ databases">
        <authorList>
            <person name="Meier V. D."/>
        </authorList>
    </citation>
    <scope>NUCLEOTIDE SEQUENCE</scope>
    <source>
        <strain evidence="10">AVDCRST_MAG93</strain>
    </source>
</reference>
<organism evidence="10">
    <name type="scientific">uncultured Chloroflexia bacterium</name>
    <dbReference type="NCBI Taxonomy" id="1672391"/>
    <lineage>
        <taxon>Bacteria</taxon>
        <taxon>Bacillati</taxon>
        <taxon>Chloroflexota</taxon>
        <taxon>Chloroflexia</taxon>
        <taxon>environmental samples</taxon>
    </lineage>
</organism>
<sequence length="273" mass="28783">VCSPPQRETGTISPLVLAAAHIAGIRHVYMIGGAQAIAAMAYGTASVPRVDKIVGPGNLFVVLAKRAVYGVVDIEALPGPTETLVIADDQADPVLAAADLLAQAEHDTIASAIMLTTSSEFAQAVQVEVGRQLEELGRADIAATALERRGGIVVVPTIEDAIRVSNEYAPEHLCPLVQDPCRYVGLVRNAGGIFLGERSFEVLGDYVAGPSHIMPTGGTARYASPLNVDDFRKVISLIGLNEKALEHISDAAERLAEAEGLTAHAQAVRKRRP</sequence>
<dbReference type="SUPFAM" id="SSF53720">
    <property type="entry name" value="ALDH-like"/>
    <property type="match status" value="1"/>
</dbReference>
<protein>
    <recommendedName>
        <fullName evidence="4">histidinol dehydrogenase</fullName>
        <ecNumber evidence="4">1.1.1.23</ecNumber>
    </recommendedName>
</protein>
<dbReference type="FunFam" id="3.40.50.1980:FF:000001">
    <property type="entry name" value="Histidinol dehydrogenase"/>
    <property type="match status" value="1"/>
</dbReference>
<dbReference type="InterPro" id="IPR001692">
    <property type="entry name" value="Histidinol_DH_CS"/>
</dbReference>
<evidence type="ECO:0000256" key="5">
    <source>
        <dbReference type="ARBA" id="ARBA00022723"/>
    </source>
</evidence>
<dbReference type="PROSITE" id="PS00611">
    <property type="entry name" value="HISOL_DEHYDROGENASE"/>
    <property type="match status" value="1"/>
</dbReference>
<dbReference type="GO" id="GO:0005829">
    <property type="term" value="C:cytosol"/>
    <property type="evidence" value="ECO:0007669"/>
    <property type="project" value="TreeGrafter"/>
</dbReference>
<dbReference type="InterPro" id="IPR012131">
    <property type="entry name" value="Hstdl_DH"/>
</dbReference>
<dbReference type="GO" id="GO:0046872">
    <property type="term" value="F:metal ion binding"/>
    <property type="evidence" value="ECO:0007669"/>
    <property type="project" value="UniProtKB-KW"/>
</dbReference>
<evidence type="ECO:0000256" key="2">
    <source>
        <dbReference type="ARBA" id="ARBA00003850"/>
    </source>
</evidence>
<dbReference type="EC" id="1.1.1.23" evidence="4"/>
<name>A0A6J4M3T4_9CHLR</name>
<dbReference type="AlphaFoldDB" id="A0A6J4M3T4"/>
<keyword evidence="7 10" id="KW-0560">Oxidoreductase</keyword>
<comment type="catalytic activity">
    <reaction evidence="8">
        <text>L-histidinol + 2 NAD(+) + H2O = L-histidine + 2 NADH + 3 H(+)</text>
        <dbReference type="Rhea" id="RHEA:20641"/>
        <dbReference type="ChEBI" id="CHEBI:15377"/>
        <dbReference type="ChEBI" id="CHEBI:15378"/>
        <dbReference type="ChEBI" id="CHEBI:57540"/>
        <dbReference type="ChEBI" id="CHEBI:57595"/>
        <dbReference type="ChEBI" id="CHEBI:57699"/>
        <dbReference type="ChEBI" id="CHEBI:57945"/>
        <dbReference type="EC" id="1.1.1.23"/>
    </reaction>
</comment>
<evidence type="ECO:0000256" key="9">
    <source>
        <dbReference type="RuleBase" id="RU004175"/>
    </source>
</evidence>
<comment type="cofactor">
    <cofactor evidence="1">
        <name>Zn(2+)</name>
        <dbReference type="ChEBI" id="CHEBI:29105"/>
    </cofactor>
</comment>
<evidence type="ECO:0000313" key="10">
    <source>
        <dbReference type="EMBL" id="CAA9349485.1"/>
    </source>
</evidence>
<evidence type="ECO:0000256" key="8">
    <source>
        <dbReference type="ARBA" id="ARBA00049489"/>
    </source>
</evidence>